<dbReference type="GO" id="GO:0006589">
    <property type="term" value="P:octopamine biosynthetic process"/>
    <property type="evidence" value="ECO:0007669"/>
    <property type="project" value="TreeGrafter"/>
</dbReference>
<protein>
    <recommendedName>
        <fullName evidence="1">Copper type II ascorbate-dependent monooxygenase C-terminal domain-containing protein</fullName>
    </recommendedName>
</protein>
<dbReference type="AlphaFoldDB" id="A0A7R9G8L9"/>
<dbReference type="EMBL" id="OA882142">
    <property type="protein sequence ID" value="CAD7273187.1"/>
    <property type="molecule type" value="Genomic_DNA"/>
</dbReference>
<dbReference type="GO" id="GO:0030667">
    <property type="term" value="C:secretory granule membrane"/>
    <property type="evidence" value="ECO:0007669"/>
    <property type="project" value="TreeGrafter"/>
</dbReference>
<dbReference type="InterPro" id="IPR024548">
    <property type="entry name" value="Cu2_monoox_C"/>
</dbReference>
<dbReference type="GO" id="GO:0005507">
    <property type="term" value="F:copper ion binding"/>
    <property type="evidence" value="ECO:0007669"/>
    <property type="project" value="TreeGrafter"/>
</dbReference>
<accession>A0A7R9G8L9</accession>
<dbReference type="SUPFAM" id="SSF49742">
    <property type="entry name" value="PHM/PNGase F"/>
    <property type="match status" value="1"/>
</dbReference>
<dbReference type="PANTHER" id="PTHR10157:SF23">
    <property type="entry name" value="MOXD1 HOMOLOG 1"/>
    <property type="match status" value="1"/>
</dbReference>
<gene>
    <name evidence="2" type="ORF">NMOB1V02_LOCUS1086</name>
</gene>
<sequence>MSRRQCLESLIAAEGYDAMESVVCLFDSRLDLCLLPAGEKITLRQIRNGTELQPITQDRSYDFNYQEYRLLSEPRRVMPRPVRRSCPSTAVFDVAGNARGGF</sequence>
<evidence type="ECO:0000313" key="2">
    <source>
        <dbReference type="EMBL" id="CAD7273187.1"/>
    </source>
</evidence>
<dbReference type="Pfam" id="PF03712">
    <property type="entry name" value="Cu2_monoox_C"/>
    <property type="match status" value="1"/>
</dbReference>
<keyword evidence="3" id="KW-1185">Reference proteome</keyword>
<dbReference type="OrthoDB" id="19261at2759"/>
<feature type="domain" description="Copper type II ascorbate-dependent monooxygenase C-terminal" evidence="1">
    <location>
        <begin position="37"/>
        <end position="79"/>
    </location>
</feature>
<organism evidence="2">
    <name type="scientific">Notodromas monacha</name>
    <dbReference type="NCBI Taxonomy" id="399045"/>
    <lineage>
        <taxon>Eukaryota</taxon>
        <taxon>Metazoa</taxon>
        <taxon>Ecdysozoa</taxon>
        <taxon>Arthropoda</taxon>
        <taxon>Crustacea</taxon>
        <taxon>Oligostraca</taxon>
        <taxon>Ostracoda</taxon>
        <taxon>Podocopa</taxon>
        <taxon>Podocopida</taxon>
        <taxon>Cypridocopina</taxon>
        <taxon>Cypridoidea</taxon>
        <taxon>Cyprididae</taxon>
        <taxon>Notodromas</taxon>
    </lineage>
</organism>
<reference evidence="2" key="1">
    <citation type="submission" date="2020-11" db="EMBL/GenBank/DDBJ databases">
        <authorList>
            <person name="Tran Van P."/>
        </authorList>
    </citation>
    <scope>NUCLEOTIDE SEQUENCE</scope>
</reference>
<dbReference type="PANTHER" id="PTHR10157">
    <property type="entry name" value="DOPAMINE BETA HYDROXYLASE RELATED"/>
    <property type="match status" value="1"/>
</dbReference>
<name>A0A7R9G8L9_9CRUS</name>
<dbReference type="InterPro" id="IPR000945">
    <property type="entry name" value="DBH-like"/>
</dbReference>
<dbReference type="GO" id="GO:0004500">
    <property type="term" value="F:dopamine beta-monooxygenase activity"/>
    <property type="evidence" value="ECO:0007669"/>
    <property type="project" value="InterPro"/>
</dbReference>
<dbReference type="Proteomes" id="UP000678499">
    <property type="component" value="Unassembled WGS sequence"/>
</dbReference>
<dbReference type="EMBL" id="CAJPEX010000105">
    <property type="protein sequence ID" value="CAG0913339.1"/>
    <property type="molecule type" value="Genomic_DNA"/>
</dbReference>
<proteinExistence type="predicted"/>
<dbReference type="GO" id="GO:0005615">
    <property type="term" value="C:extracellular space"/>
    <property type="evidence" value="ECO:0007669"/>
    <property type="project" value="TreeGrafter"/>
</dbReference>
<evidence type="ECO:0000313" key="3">
    <source>
        <dbReference type="Proteomes" id="UP000678499"/>
    </source>
</evidence>
<evidence type="ECO:0000259" key="1">
    <source>
        <dbReference type="Pfam" id="PF03712"/>
    </source>
</evidence>
<dbReference type="GO" id="GO:0042420">
    <property type="term" value="P:dopamine catabolic process"/>
    <property type="evidence" value="ECO:0007669"/>
    <property type="project" value="TreeGrafter"/>
</dbReference>
<dbReference type="InterPro" id="IPR008977">
    <property type="entry name" value="PHM/PNGase_F_dom_sf"/>
</dbReference>
<dbReference type="GO" id="GO:0042421">
    <property type="term" value="P:norepinephrine biosynthetic process"/>
    <property type="evidence" value="ECO:0007669"/>
    <property type="project" value="TreeGrafter"/>
</dbReference>